<evidence type="ECO:0000256" key="28">
    <source>
        <dbReference type="ARBA" id="ARBA00082012"/>
    </source>
</evidence>
<evidence type="ECO:0000256" key="21">
    <source>
        <dbReference type="ARBA" id="ARBA00023273"/>
    </source>
</evidence>
<dbReference type="Pfam" id="PF13920">
    <property type="entry name" value="zf-C3HC4_3"/>
    <property type="match status" value="1"/>
</dbReference>
<dbReference type="SMART" id="SM00184">
    <property type="entry name" value="RING"/>
    <property type="match status" value="1"/>
</dbReference>
<keyword evidence="9" id="KW-0963">Cytoplasm</keyword>
<dbReference type="GO" id="GO:0048471">
    <property type="term" value="C:perinuclear region of cytoplasm"/>
    <property type="evidence" value="ECO:0007669"/>
    <property type="project" value="UniProtKB-SubCell"/>
</dbReference>
<dbReference type="PANTHER" id="PTHR12429">
    <property type="entry name" value="NEURALIZED"/>
    <property type="match status" value="1"/>
</dbReference>
<dbReference type="SUPFAM" id="SSF57850">
    <property type="entry name" value="RING/U-box"/>
    <property type="match status" value="1"/>
</dbReference>
<evidence type="ECO:0000256" key="23">
    <source>
        <dbReference type="ARBA" id="ARBA00034105"/>
    </source>
</evidence>
<evidence type="ECO:0000256" key="17">
    <source>
        <dbReference type="ARBA" id="ARBA00022845"/>
    </source>
</evidence>
<evidence type="ECO:0000256" key="18">
    <source>
        <dbReference type="ARBA" id="ARBA00022976"/>
    </source>
</evidence>
<evidence type="ECO:0000259" key="31">
    <source>
        <dbReference type="PROSITE" id="PS50089"/>
    </source>
</evidence>
<dbReference type="GO" id="GO:0043204">
    <property type="term" value="C:perikaryon"/>
    <property type="evidence" value="ECO:0007669"/>
    <property type="project" value="UniProtKB-SubCell"/>
</dbReference>
<dbReference type="GO" id="GO:0030425">
    <property type="term" value="C:dendrite"/>
    <property type="evidence" value="ECO:0007669"/>
    <property type="project" value="UniProtKB-SubCell"/>
</dbReference>
<keyword evidence="10" id="KW-0808">Transferase</keyword>
<comment type="catalytic activity">
    <reaction evidence="1">
        <text>S-ubiquitinyl-[E2 ubiquitin-conjugating enzyme]-L-cysteine + [acceptor protein]-L-lysine = [E2 ubiquitin-conjugating enzyme]-L-cysteine + N(6)-ubiquitinyl-[acceptor protein]-L-lysine.</text>
        <dbReference type="EC" id="2.3.2.27"/>
    </reaction>
</comment>
<evidence type="ECO:0000256" key="14">
    <source>
        <dbReference type="ARBA" id="ARBA00022771"/>
    </source>
</evidence>
<dbReference type="GO" id="GO:0014069">
    <property type="term" value="C:postsynaptic density"/>
    <property type="evidence" value="ECO:0007669"/>
    <property type="project" value="UniProtKB-SubCell"/>
</dbReference>
<evidence type="ECO:0000256" key="2">
    <source>
        <dbReference type="ARBA" id="ARBA00004202"/>
    </source>
</evidence>
<dbReference type="GO" id="GO:0007219">
    <property type="term" value="P:Notch signaling pathway"/>
    <property type="evidence" value="ECO:0007669"/>
    <property type="project" value="UniProtKB-KW"/>
</dbReference>
<dbReference type="InterPro" id="IPR043136">
    <property type="entry name" value="B30.2/SPRY_sf"/>
</dbReference>
<evidence type="ECO:0000256" key="11">
    <source>
        <dbReference type="ARBA" id="ARBA00022707"/>
    </source>
</evidence>
<gene>
    <name evidence="33" type="ORF">FQA47_012335</name>
</gene>
<evidence type="ECO:0000256" key="24">
    <source>
        <dbReference type="ARBA" id="ARBA00053982"/>
    </source>
</evidence>
<proteinExistence type="predicted"/>
<keyword evidence="18" id="KW-0914">Notch signaling pathway</keyword>
<keyword evidence="11" id="KW-0519">Myristate</keyword>
<keyword evidence="8" id="KW-1003">Cell membrane</keyword>
<comment type="caution">
    <text evidence="33">The sequence shown here is derived from an EMBL/GenBank/DDBJ whole genome shotgun (WGS) entry which is preliminary data.</text>
</comment>
<evidence type="ECO:0000256" key="26">
    <source>
        <dbReference type="ARBA" id="ARBA00073400"/>
    </source>
</evidence>
<evidence type="ECO:0000256" key="19">
    <source>
        <dbReference type="ARBA" id="ARBA00023018"/>
    </source>
</evidence>
<dbReference type="GO" id="GO:0005886">
    <property type="term" value="C:plasma membrane"/>
    <property type="evidence" value="ECO:0007669"/>
    <property type="project" value="UniProtKB-SubCell"/>
</dbReference>
<evidence type="ECO:0000256" key="29">
    <source>
        <dbReference type="PROSITE-ProRule" id="PRU00175"/>
    </source>
</evidence>
<dbReference type="GO" id="GO:0045746">
    <property type="term" value="P:negative regulation of Notch signaling pathway"/>
    <property type="evidence" value="ECO:0007669"/>
    <property type="project" value="TreeGrafter"/>
</dbReference>
<keyword evidence="15" id="KW-0833">Ubl conjugation pathway</keyword>
<accession>A0A834BUI8</accession>
<keyword evidence="16" id="KW-0862">Zinc</keyword>
<evidence type="ECO:0000256" key="3">
    <source>
        <dbReference type="ARBA" id="ARBA00004279"/>
    </source>
</evidence>
<evidence type="ECO:0000256" key="20">
    <source>
        <dbReference type="ARBA" id="ARBA00023136"/>
    </source>
</evidence>
<evidence type="ECO:0000256" key="4">
    <source>
        <dbReference type="ARBA" id="ARBA00004484"/>
    </source>
</evidence>
<keyword evidence="19" id="KW-0770">Synapse</keyword>
<feature type="domain" description="NHR" evidence="32">
    <location>
        <begin position="276"/>
        <end position="429"/>
    </location>
</feature>
<keyword evidence="12" id="KW-0479">Metal-binding</keyword>
<dbReference type="PROSITE" id="PS51065">
    <property type="entry name" value="NHR"/>
    <property type="match status" value="2"/>
</dbReference>
<comment type="function">
    <text evidence="24">Plays a role in hippocampal-dependent synaptic plasticity, learning and memory. Involved in the formation of spines and functional synaptic contacts by modulating the translational activity of the cytoplasmic polyadenylation element-binding protein CPEB3. Promotes ubiquitination of CPEB3, and hence induces CPEB3-dependent mRNA translation activation of glutamate receptor GRIA1 and GRIA2. Can function as an E3 ubiquitin-protein ligase to activate monoubiquitination of JAG1 (in vitro), thereby regulating the Notch pathway. Acts as a tumor suppressor; inhibits malignant cell transformation of medulloblastoma (MB) cells by inhibiting the Notch signaling pathway.</text>
</comment>
<keyword evidence="13" id="KW-0677">Repeat</keyword>
<evidence type="ECO:0000256" key="1">
    <source>
        <dbReference type="ARBA" id="ARBA00000900"/>
    </source>
</evidence>
<dbReference type="GO" id="GO:0061630">
    <property type="term" value="F:ubiquitin protein ligase activity"/>
    <property type="evidence" value="ECO:0007669"/>
    <property type="project" value="UniProtKB-EC"/>
</dbReference>
<evidence type="ECO:0000313" key="33">
    <source>
        <dbReference type="EMBL" id="KAF6714446.1"/>
    </source>
</evidence>
<dbReference type="Pfam" id="PF07177">
    <property type="entry name" value="Neuralized"/>
    <property type="match status" value="2"/>
</dbReference>
<evidence type="ECO:0000256" key="9">
    <source>
        <dbReference type="ARBA" id="ARBA00022490"/>
    </source>
</evidence>
<sequence length="565" mass="63016">MGSQTTKITYYGTLPGEPQQDKNSSKRCIHPLENVSGPLQFHPRTKGSQILMDLSQRTVKRQSSFCNGITFSNRPIAVYEQVRLKITKKQYCWSGALRLGFTSTDPSRLQPENLPKYSCPDLVSHSGFWAKALPEELSEEGNIISFWVDKNGRVFYKLNDSNSTLFFNGVRICEPLWALIDVYGLTKEIQLLDTEMVAVNCMRPRSFSLERRTPTQRKSHDPRLSISMCDLSLRDMHLDDEDEEEEQPFSPTSCHVPQNSQNLQQCLLLPGQLDSDVHFHDVHGIHVTKLDKHTVARLNHRGDERTLVFTSRPLYCSESLYMKVKVGLPHARCLSYGVTSCDPATLRPSDLPCNPESLVDRKEFWAVGWVTVPLQSGDILGFVVNPAGEVMMSHNGVRTGMQLCVDNSRPLSMFFGLHSTATQLMILGSSMHSNLRGSSAPSSPTCELNAPPMLCNQNANLNNPQNMNLNARLNSNQHAFFPSSPGTIPISPSSSAPESPTPPSSPVLLADDCAICYENAVDTVLYACGHMCLCYTCGLKLKMTNAICPICRRTIKDIIKIYRNA</sequence>
<comment type="subcellular location">
    <subcellularLocation>
        <location evidence="2">Cell membrane</location>
        <topology evidence="2">Peripheral membrane protein</topology>
    </subcellularLocation>
    <subcellularLocation>
        <location evidence="3">Cell projection</location>
        <location evidence="3">Dendrite</location>
    </subcellularLocation>
    <subcellularLocation>
        <location evidence="5">Cytoplasm</location>
        <location evidence="5">Perinuclear region</location>
    </subcellularLocation>
    <subcellularLocation>
        <location evidence="4">Perikaryon</location>
    </subcellularLocation>
    <subcellularLocation>
        <location evidence="23">Postsynaptic density</location>
    </subcellularLocation>
</comment>
<dbReference type="Proteomes" id="UP000646548">
    <property type="component" value="Unassembled WGS sequence"/>
</dbReference>
<evidence type="ECO:0000256" key="25">
    <source>
        <dbReference type="ARBA" id="ARBA00063138"/>
    </source>
</evidence>
<dbReference type="SMART" id="SM00588">
    <property type="entry name" value="NEUZ"/>
    <property type="match status" value="2"/>
</dbReference>
<keyword evidence="21" id="KW-0966">Cell projection</keyword>
<evidence type="ECO:0000256" key="6">
    <source>
        <dbReference type="ARBA" id="ARBA00004906"/>
    </source>
</evidence>
<dbReference type="PANTHER" id="PTHR12429:SF13">
    <property type="entry name" value="E3 UBIQUITIN-PROTEIN LIGASE NEURL1"/>
    <property type="match status" value="1"/>
</dbReference>
<dbReference type="InterPro" id="IPR037962">
    <property type="entry name" value="Neuralized"/>
</dbReference>
<reference evidence="33" key="1">
    <citation type="journal article" name="BMC Genomics">
        <title>Long-read sequencing and de novo genome assembly of marine medaka (Oryzias melastigma).</title>
        <authorList>
            <person name="Liang P."/>
            <person name="Saqib H.S.A."/>
            <person name="Ni X."/>
            <person name="Shen Y."/>
        </authorList>
    </citation>
    <scope>NUCLEOTIDE SEQUENCE</scope>
    <source>
        <strain evidence="33">Bigg-433</strain>
    </source>
</reference>
<keyword evidence="22" id="KW-0449">Lipoprotein</keyword>
<dbReference type="InterPro" id="IPR001841">
    <property type="entry name" value="Znf_RING"/>
</dbReference>
<keyword evidence="20" id="KW-0472">Membrane</keyword>
<dbReference type="GO" id="GO:0008270">
    <property type="term" value="F:zinc ion binding"/>
    <property type="evidence" value="ECO:0007669"/>
    <property type="project" value="UniProtKB-KW"/>
</dbReference>
<dbReference type="EMBL" id="WKFB01001243">
    <property type="protein sequence ID" value="KAF6714446.1"/>
    <property type="molecule type" value="Genomic_DNA"/>
</dbReference>
<evidence type="ECO:0000256" key="8">
    <source>
        <dbReference type="ARBA" id="ARBA00022475"/>
    </source>
</evidence>
<evidence type="ECO:0000313" key="34">
    <source>
        <dbReference type="Proteomes" id="UP000646548"/>
    </source>
</evidence>
<organism evidence="33 34">
    <name type="scientific">Oryzias melastigma</name>
    <name type="common">Marine medaka</name>
    <dbReference type="NCBI Taxonomy" id="30732"/>
    <lineage>
        <taxon>Eukaryota</taxon>
        <taxon>Metazoa</taxon>
        <taxon>Chordata</taxon>
        <taxon>Craniata</taxon>
        <taxon>Vertebrata</taxon>
        <taxon>Euteleostomi</taxon>
        <taxon>Actinopterygii</taxon>
        <taxon>Neopterygii</taxon>
        <taxon>Teleostei</taxon>
        <taxon>Neoteleostei</taxon>
        <taxon>Acanthomorphata</taxon>
        <taxon>Ovalentaria</taxon>
        <taxon>Atherinomorphae</taxon>
        <taxon>Beloniformes</taxon>
        <taxon>Adrianichthyidae</taxon>
        <taxon>Oryziinae</taxon>
        <taxon>Oryzias</taxon>
    </lineage>
</organism>
<dbReference type="InterPro" id="IPR006573">
    <property type="entry name" value="NHR_dom"/>
</dbReference>
<evidence type="ECO:0000256" key="10">
    <source>
        <dbReference type="ARBA" id="ARBA00022679"/>
    </source>
</evidence>
<evidence type="ECO:0000256" key="27">
    <source>
        <dbReference type="ARBA" id="ARBA00078614"/>
    </source>
</evidence>
<evidence type="ECO:0000256" key="22">
    <source>
        <dbReference type="ARBA" id="ARBA00023288"/>
    </source>
</evidence>
<protein>
    <recommendedName>
        <fullName evidence="26">E3 ubiquitin-protein ligase NEURL1</fullName>
        <ecNumber evidence="7">2.3.2.27</ecNumber>
    </recommendedName>
    <alternativeName>
        <fullName evidence="27">Neuralized-like protein 1A</fullName>
    </alternativeName>
    <alternativeName>
        <fullName evidence="28">RING-type E3 ubiquitin transferase NEURL1</fullName>
    </alternativeName>
</protein>
<comment type="subunit">
    <text evidence="25">Interacts with CPEB3 (via N-terminal domain); the interaction increases CPEB3 ubiquitination. Interacts with DLL1.</text>
</comment>
<dbReference type="EC" id="2.3.2.27" evidence="7"/>
<feature type="region of interest" description="Disordered" evidence="30">
    <location>
        <begin position="1"/>
        <end position="25"/>
    </location>
</feature>
<evidence type="ECO:0000256" key="13">
    <source>
        <dbReference type="ARBA" id="ARBA00022737"/>
    </source>
</evidence>
<dbReference type="GO" id="GO:0006417">
    <property type="term" value="P:regulation of translation"/>
    <property type="evidence" value="ECO:0007669"/>
    <property type="project" value="UniProtKB-KW"/>
</dbReference>
<comment type="pathway">
    <text evidence="6">Protein modification; protein ubiquitination.</text>
</comment>
<evidence type="ECO:0000256" key="30">
    <source>
        <dbReference type="SAM" id="MobiDB-lite"/>
    </source>
</evidence>
<dbReference type="FunFam" id="3.30.40.10:FF:000056">
    <property type="entry name" value="Putative E3 ubiquitin-protein ligase NEURL1B"/>
    <property type="match status" value="1"/>
</dbReference>
<evidence type="ECO:0000259" key="32">
    <source>
        <dbReference type="PROSITE" id="PS51065"/>
    </source>
</evidence>
<evidence type="ECO:0000256" key="16">
    <source>
        <dbReference type="ARBA" id="ARBA00022833"/>
    </source>
</evidence>
<evidence type="ECO:0000256" key="5">
    <source>
        <dbReference type="ARBA" id="ARBA00004556"/>
    </source>
</evidence>
<name>A0A834BUI8_ORYME</name>
<evidence type="ECO:0000256" key="12">
    <source>
        <dbReference type="ARBA" id="ARBA00022723"/>
    </source>
</evidence>
<keyword evidence="17" id="KW-0810">Translation regulation</keyword>
<dbReference type="Gene3D" id="2.60.120.920">
    <property type="match status" value="2"/>
</dbReference>
<feature type="domain" description="RING-type" evidence="31">
    <location>
        <begin position="513"/>
        <end position="552"/>
    </location>
</feature>
<dbReference type="FunFam" id="2.60.120.920:FF:000005">
    <property type="entry name" value="Putative E3 ubiquitin-protein ligase NEURL1B"/>
    <property type="match status" value="1"/>
</dbReference>
<feature type="domain" description="NHR" evidence="32">
    <location>
        <begin position="38"/>
        <end position="194"/>
    </location>
</feature>
<keyword evidence="14 29" id="KW-0863">Zinc-finger</keyword>
<evidence type="ECO:0000256" key="7">
    <source>
        <dbReference type="ARBA" id="ARBA00012483"/>
    </source>
</evidence>
<dbReference type="PROSITE" id="PS50089">
    <property type="entry name" value="ZF_RING_2"/>
    <property type="match status" value="1"/>
</dbReference>
<dbReference type="AlphaFoldDB" id="A0A834BUI8"/>
<dbReference type="Gene3D" id="3.30.40.10">
    <property type="entry name" value="Zinc/RING finger domain, C3HC4 (zinc finger)"/>
    <property type="match status" value="1"/>
</dbReference>
<evidence type="ECO:0000256" key="15">
    <source>
        <dbReference type="ARBA" id="ARBA00022786"/>
    </source>
</evidence>
<dbReference type="InterPro" id="IPR013083">
    <property type="entry name" value="Znf_RING/FYVE/PHD"/>
</dbReference>
<dbReference type="FunFam" id="2.60.120.920:FF:000022">
    <property type="entry name" value="E3 ubiquitin-protein ligase NEURL1 isoform X2"/>
    <property type="match status" value="1"/>
</dbReference>